<sequence length="453" mass="49319">MQNSRVAPKRQSCDRCHKQKLRCLRPSDGESGACERCTRLKTQCIYSSSLPKGRPRGQNKTAAVVRKSLESNGDGLTAANHEHSVVDAGIIANVVQYPDSTNTDLWTDSMPVDWMDPIGDTFTDPEQWHFDLANFDNPTGMSSYNTVESSFTSPDLFDEVSGSQIQSSAIRADSHQNTSPKKIEPESAIAILSRLSQRLYSLYSAVLQLANSSDAIDQADAAALRKGPFADDSAFQKLTGWLVRASSSMDNSCVSAAEQDANTPAAPDDGCALLEEVFLASQKLIDTLHSLCEEASQLGSISQDGLMPGILNQEMTGTILGAGIQPPGRPFVSTNHWSDSITRHMVMANHMLLLNTYLAAILALQHAVIKQKSAKETPTARDFALPLGEMRTAMVVQMCGYLIQRQVDIVDGYFASASATPLSDLSSSDQTTMKELEKDVQRRLAQLKESLPK</sequence>
<gene>
    <name evidence="3" type="ORF">KCV03_g9861</name>
</gene>
<evidence type="ECO:0000313" key="3">
    <source>
        <dbReference type="EMBL" id="KAH0211007.1"/>
    </source>
</evidence>
<dbReference type="InterPro" id="IPR036864">
    <property type="entry name" value="Zn2-C6_fun-type_DNA-bd_sf"/>
</dbReference>
<dbReference type="SMART" id="SM00066">
    <property type="entry name" value="GAL4"/>
    <property type="match status" value="1"/>
</dbReference>
<evidence type="ECO:0000256" key="1">
    <source>
        <dbReference type="ARBA" id="ARBA00023242"/>
    </source>
</evidence>
<dbReference type="PROSITE" id="PS50048">
    <property type="entry name" value="ZN2_CY6_FUNGAL_2"/>
    <property type="match status" value="1"/>
</dbReference>
<feature type="domain" description="Zn(2)-C6 fungal-type" evidence="2">
    <location>
        <begin position="12"/>
        <end position="46"/>
    </location>
</feature>
<dbReference type="InterPro" id="IPR001138">
    <property type="entry name" value="Zn2Cys6_DnaBD"/>
</dbReference>
<dbReference type="EMBL" id="JAHFYH010000149">
    <property type="protein sequence ID" value="KAH0211007.1"/>
    <property type="molecule type" value="Genomic_DNA"/>
</dbReference>
<proteinExistence type="predicted"/>
<dbReference type="PANTHER" id="PTHR31668">
    <property type="entry name" value="GLUCOSE TRANSPORT TRANSCRIPTION REGULATOR RGT1-RELATED-RELATED"/>
    <property type="match status" value="1"/>
</dbReference>
<evidence type="ECO:0000313" key="4">
    <source>
        <dbReference type="Proteomes" id="UP000767238"/>
    </source>
</evidence>
<keyword evidence="1" id="KW-0539">Nucleus</keyword>
<dbReference type="CDD" id="cd00067">
    <property type="entry name" value="GAL4"/>
    <property type="match status" value="1"/>
</dbReference>
<dbReference type="Pfam" id="PF00172">
    <property type="entry name" value="Zn_clus"/>
    <property type="match status" value="1"/>
</dbReference>
<dbReference type="GO" id="GO:0008270">
    <property type="term" value="F:zinc ion binding"/>
    <property type="evidence" value="ECO:0007669"/>
    <property type="project" value="InterPro"/>
</dbReference>
<dbReference type="SUPFAM" id="SSF57701">
    <property type="entry name" value="Zn2/Cys6 DNA-binding domain"/>
    <property type="match status" value="1"/>
</dbReference>
<dbReference type="PROSITE" id="PS00463">
    <property type="entry name" value="ZN2_CY6_FUNGAL_1"/>
    <property type="match status" value="1"/>
</dbReference>
<dbReference type="InterPro" id="IPR050797">
    <property type="entry name" value="Carb_Metab_Trans_Reg"/>
</dbReference>
<reference evidence="3" key="1">
    <citation type="journal article" date="2021" name="J Fungi (Basel)">
        <title>Virulence traits and population genomics of the black yeast Aureobasidium melanogenum.</title>
        <authorList>
            <person name="Cernosa A."/>
            <person name="Sun X."/>
            <person name="Gostincar C."/>
            <person name="Fang C."/>
            <person name="Gunde-Cimerman N."/>
            <person name="Song Z."/>
        </authorList>
    </citation>
    <scope>NUCLEOTIDE SEQUENCE</scope>
    <source>
        <strain evidence="3">EXF-8016</strain>
    </source>
</reference>
<organism evidence="3 4">
    <name type="scientific">Aureobasidium melanogenum</name>
    <name type="common">Aureobasidium pullulans var. melanogenum</name>
    <dbReference type="NCBI Taxonomy" id="46634"/>
    <lineage>
        <taxon>Eukaryota</taxon>
        <taxon>Fungi</taxon>
        <taxon>Dikarya</taxon>
        <taxon>Ascomycota</taxon>
        <taxon>Pezizomycotina</taxon>
        <taxon>Dothideomycetes</taxon>
        <taxon>Dothideomycetidae</taxon>
        <taxon>Dothideales</taxon>
        <taxon>Saccotheciaceae</taxon>
        <taxon>Aureobasidium</taxon>
    </lineage>
</organism>
<dbReference type="AlphaFoldDB" id="A0A9P8G9X0"/>
<dbReference type="OrthoDB" id="3946756at2759"/>
<accession>A0A9P8G9X0</accession>
<dbReference type="GO" id="GO:0000981">
    <property type="term" value="F:DNA-binding transcription factor activity, RNA polymerase II-specific"/>
    <property type="evidence" value="ECO:0007669"/>
    <property type="project" value="InterPro"/>
</dbReference>
<comment type="caution">
    <text evidence="3">The sequence shown here is derived from an EMBL/GenBank/DDBJ whole genome shotgun (WGS) entry which is preliminary data.</text>
</comment>
<dbReference type="Proteomes" id="UP000767238">
    <property type="component" value="Unassembled WGS sequence"/>
</dbReference>
<feature type="non-terminal residue" evidence="3">
    <location>
        <position position="453"/>
    </location>
</feature>
<evidence type="ECO:0000259" key="2">
    <source>
        <dbReference type="PROSITE" id="PS50048"/>
    </source>
</evidence>
<name>A0A9P8G9X0_AURME</name>
<dbReference type="Gene3D" id="4.10.240.10">
    <property type="entry name" value="Zn(2)-C6 fungal-type DNA-binding domain"/>
    <property type="match status" value="1"/>
</dbReference>
<reference evidence="3" key="2">
    <citation type="submission" date="2021-08" db="EMBL/GenBank/DDBJ databases">
        <authorList>
            <person name="Gostincar C."/>
            <person name="Sun X."/>
            <person name="Song Z."/>
            <person name="Gunde-Cimerman N."/>
        </authorList>
    </citation>
    <scope>NUCLEOTIDE SEQUENCE</scope>
    <source>
        <strain evidence="3">EXF-8016</strain>
    </source>
</reference>
<protein>
    <recommendedName>
        <fullName evidence="2">Zn(2)-C6 fungal-type domain-containing protein</fullName>
    </recommendedName>
</protein>